<dbReference type="FunFam" id="3.30.360.20:FF:000002">
    <property type="entry name" value="RNA terminal phosphate cyclase-like 1"/>
    <property type="match status" value="1"/>
</dbReference>
<dbReference type="Pfam" id="PF05189">
    <property type="entry name" value="RTC_insert"/>
    <property type="match status" value="1"/>
</dbReference>
<dbReference type="InterPro" id="IPR037136">
    <property type="entry name" value="RNA3'_phos_cyclase_dom_sf"/>
</dbReference>
<reference evidence="12" key="1">
    <citation type="submission" date="2025-08" db="UniProtKB">
        <authorList>
            <consortium name="RefSeq"/>
        </authorList>
    </citation>
    <scope>IDENTIFICATION</scope>
</reference>
<keyword evidence="5" id="KW-0547">Nucleotide-binding</keyword>
<dbReference type="GO" id="GO:0006396">
    <property type="term" value="P:RNA processing"/>
    <property type="evidence" value="ECO:0007669"/>
    <property type="project" value="InterPro"/>
</dbReference>
<dbReference type="InterPro" id="IPR017770">
    <property type="entry name" value="RNA3'_term_phos_cyc_type_1"/>
</dbReference>
<dbReference type="GO" id="GO:0005634">
    <property type="term" value="C:nucleus"/>
    <property type="evidence" value="ECO:0007669"/>
    <property type="project" value="TreeGrafter"/>
</dbReference>
<dbReference type="InterPro" id="IPR013791">
    <property type="entry name" value="RNA3'-term_phos_cycl_insert"/>
</dbReference>
<dbReference type="InterPro" id="IPR013792">
    <property type="entry name" value="RNA3'P_cycl/enolpyr_Trfase_a/b"/>
</dbReference>
<evidence type="ECO:0000313" key="11">
    <source>
        <dbReference type="Proteomes" id="UP000694845"/>
    </source>
</evidence>
<evidence type="ECO:0000256" key="1">
    <source>
        <dbReference type="ARBA" id="ARBA00009206"/>
    </source>
</evidence>
<dbReference type="GeneID" id="110982804"/>
<proteinExistence type="inferred from homology"/>
<protein>
    <recommendedName>
        <fullName evidence="3">RNA 3'-terminal phosphate cyclase</fullName>
        <ecNumber evidence="2">6.5.1.4</ecNumber>
    </recommendedName>
    <alternativeName>
        <fullName evidence="7">RNA terminal phosphate cyclase domain-containing protein 1</fullName>
    </alternativeName>
</protein>
<evidence type="ECO:0000256" key="4">
    <source>
        <dbReference type="ARBA" id="ARBA00022598"/>
    </source>
</evidence>
<sequence length="367" mass="39280">MASAAAAASKVIIDGSIMEGGGQILRIASALSCLTCQPITVQKIRAGRSNPGLRPQHLSGLQLVRDICWGELPGGSVGSTEITLIPSAIKAGRYVADTKTAGSVVLLMQVSMPCMLFAAGPTQVSLKGGTNADMAPQIDYTTLVFQPMAERFGVQFECDVKRRGYYPKGGGEIQVRTTPIPCLQPVDITDVGRVTKVEGRAFVAGVLPVKIAKSMAETATMMIQRQFPRIPVHVEVVQETSAVGNGCGIIVVADTSTGCKLAGSSLGKKGVPAEQVGKDAAEMLLKNLDDGGCVDEYLQDQVRRHQEFSILFRFFVEFHSLCTCFSKEAFLKLQVPVLSNPSNSHKTEMPIPFVLNSTLGDFLKMTQ</sequence>
<dbReference type="Gene3D" id="3.30.360.20">
    <property type="entry name" value="RNA 3'-terminal phosphate cyclase, insert domain"/>
    <property type="match status" value="1"/>
</dbReference>
<keyword evidence="4" id="KW-0436">Ligase</keyword>
<dbReference type="Proteomes" id="UP000694845">
    <property type="component" value="Unplaced"/>
</dbReference>
<feature type="domain" description="RNA 3'-terminal phosphate cyclase insert" evidence="10">
    <location>
        <begin position="189"/>
        <end position="288"/>
    </location>
</feature>
<evidence type="ECO:0000256" key="6">
    <source>
        <dbReference type="ARBA" id="ARBA00024481"/>
    </source>
</evidence>
<dbReference type="PANTHER" id="PTHR11096">
    <property type="entry name" value="RNA 3' TERMINAL PHOSPHATE CYCLASE"/>
    <property type="match status" value="1"/>
</dbReference>
<gene>
    <name evidence="12" type="primary">LOC110982804</name>
</gene>
<dbReference type="OMA" id="WSPPIDY"/>
<dbReference type="Pfam" id="PF01137">
    <property type="entry name" value="RTC"/>
    <property type="match status" value="1"/>
</dbReference>
<dbReference type="AlphaFoldDB" id="A0A8B7YV41"/>
<comment type="similarity">
    <text evidence="1">Belongs to the RNA 3'-terminal cyclase family. Type 1 subfamily.</text>
</comment>
<evidence type="ECO:0000259" key="9">
    <source>
        <dbReference type="Pfam" id="PF01137"/>
    </source>
</evidence>
<keyword evidence="11" id="KW-1185">Reference proteome</keyword>
<feature type="domain" description="RNA 3'-terminal phosphate cyclase" evidence="9">
    <location>
        <begin position="18"/>
        <end position="302"/>
    </location>
</feature>
<evidence type="ECO:0000256" key="8">
    <source>
        <dbReference type="ARBA" id="ARBA00045867"/>
    </source>
</evidence>
<evidence type="ECO:0000256" key="2">
    <source>
        <dbReference type="ARBA" id="ARBA00012725"/>
    </source>
</evidence>
<evidence type="ECO:0000256" key="7">
    <source>
        <dbReference type="ARBA" id="ARBA00032543"/>
    </source>
</evidence>
<dbReference type="NCBIfam" id="TIGR03399">
    <property type="entry name" value="RNA_3prim_cycl"/>
    <property type="match status" value="1"/>
</dbReference>
<organism evidence="11 12">
    <name type="scientific">Acanthaster planci</name>
    <name type="common">Crown-of-thorns starfish</name>
    <dbReference type="NCBI Taxonomy" id="133434"/>
    <lineage>
        <taxon>Eukaryota</taxon>
        <taxon>Metazoa</taxon>
        <taxon>Echinodermata</taxon>
        <taxon>Eleutherozoa</taxon>
        <taxon>Asterozoa</taxon>
        <taxon>Asteroidea</taxon>
        <taxon>Valvatacea</taxon>
        <taxon>Valvatida</taxon>
        <taxon>Acanthasteridae</taxon>
        <taxon>Acanthaster</taxon>
    </lineage>
</organism>
<comment type="function">
    <text evidence="8">Catalyzes the conversion of 3'-phosphate to a 2',3'-cyclic phosphodiester at the end of RNA. The mechanism of action of the enzyme occurs in 3 steps: (A) adenylation of the enzyme by ATP; (B) transfer of adenylate to an RNA-N3'P to produce RNA-N3'PP5'A; (C) and attack of the adjacent 2'-hydroxyl on the 3'-phosphorus in the diester linkage to produce the cyclic end product. Likely functions in some aspects of cellular RNA processing. Function plays an important role in regulating axon regeneration by inhibiting central nervous system (CNS) axon regeneration following optic nerve injury.</text>
</comment>
<dbReference type="SUPFAM" id="SSF55205">
    <property type="entry name" value="EPT/RTPC-like"/>
    <property type="match status" value="1"/>
</dbReference>
<evidence type="ECO:0000256" key="5">
    <source>
        <dbReference type="ARBA" id="ARBA00022741"/>
    </source>
</evidence>
<dbReference type="OrthoDB" id="25029at2759"/>
<comment type="catalytic activity">
    <reaction evidence="6">
        <text>a 3'-end 3'-phospho-ribonucleotide-RNA + ATP = a 3'-end 2',3'-cyclophospho-ribonucleotide-RNA + AMP + diphosphate</text>
        <dbReference type="Rhea" id="RHEA:23976"/>
        <dbReference type="Rhea" id="RHEA-COMP:10463"/>
        <dbReference type="Rhea" id="RHEA-COMP:10464"/>
        <dbReference type="ChEBI" id="CHEBI:30616"/>
        <dbReference type="ChEBI" id="CHEBI:33019"/>
        <dbReference type="ChEBI" id="CHEBI:83062"/>
        <dbReference type="ChEBI" id="CHEBI:83064"/>
        <dbReference type="ChEBI" id="CHEBI:456215"/>
        <dbReference type="EC" id="6.5.1.4"/>
    </reaction>
</comment>
<dbReference type="EC" id="6.5.1.4" evidence="2"/>
<dbReference type="KEGG" id="aplc:110982804"/>
<dbReference type="SUPFAM" id="SSF52913">
    <property type="entry name" value="RNA 3'-terminal phosphate cyclase, RPTC, insert domain"/>
    <property type="match status" value="1"/>
</dbReference>
<dbReference type="GO" id="GO:0003963">
    <property type="term" value="F:RNA-3'-phosphate cyclase activity"/>
    <property type="evidence" value="ECO:0007669"/>
    <property type="project" value="UniProtKB-EC"/>
</dbReference>
<dbReference type="PANTHER" id="PTHR11096:SF0">
    <property type="entry name" value="RNA 3'-TERMINAL PHOSPHATE CYCLASE"/>
    <property type="match status" value="1"/>
</dbReference>
<dbReference type="RefSeq" id="XP_022097179.1">
    <property type="nucleotide sequence ID" value="XM_022241487.1"/>
</dbReference>
<dbReference type="InterPro" id="IPR020719">
    <property type="entry name" value="RNA3'_term_phos_cycl-like_CS"/>
</dbReference>
<dbReference type="InterPro" id="IPR036553">
    <property type="entry name" value="RPTC_insert"/>
</dbReference>
<dbReference type="GO" id="GO:0000166">
    <property type="term" value="F:nucleotide binding"/>
    <property type="evidence" value="ECO:0007669"/>
    <property type="project" value="UniProtKB-KW"/>
</dbReference>
<dbReference type="Gene3D" id="3.65.10.20">
    <property type="entry name" value="RNA 3'-terminal phosphate cyclase domain"/>
    <property type="match status" value="1"/>
</dbReference>
<evidence type="ECO:0000313" key="12">
    <source>
        <dbReference type="RefSeq" id="XP_022097179.1"/>
    </source>
</evidence>
<dbReference type="CTD" id="8634"/>
<evidence type="ECO:0000256" key="3">
    <source>
        <dbReference type="ARBA" id="ARBA00021428"/>
    </source>
</evidence>
<name>A0A8B7YV41_ACAPL</name>
<dbReference type="PROSITE" id="PS01287">
    <property type="entry name" value="RTC"/>
    <property type="match status" value="1"/>
</dbReference>
<accession>A0A8B7YV41</accession>
<dbReference type="InterPro" id="IPR023797">
    <property type="entry name" value="RNA3'_phos_cyclase_dom"/>
</dbReference>
<evidence type="ECO:0000259" key="10">
    <source>
        <dbReference type="Pfam" id="PF05189"/>
    </source>
</evidence>
<dbReference type="InterPro" id="IPR000228">
    <property type="entry name" value="RNA3'_term_phos_cyc"/>
</dbReference>